<name>A0ACD3SU58_9BURK</name>
<gene>
    <name evidence="1" type="ORF">MW7_000050</name>
</gene>
<comment type="caution">
    <text evidence="1">The sequence shown here is derived from an EMBL/GenBank/DDBJ whole genome shotgun (WGS) entry which is preliminary data.</text>
</comment>
<sequence length="327" mass="34976">MKTTLLRRSALLALFACLPHSAAQANEWPTQQPIKLVVPWAPGGVADFLGRLVGHSLTQELGQQVIVENKPGAGTNIGSDQVAKAKPDGYTLLMASSNNAVNMSLFPKMSYDTVKDFSPITLVGYTPMVLLAQPSRVSAGNLREFIDQARSKPGKLVYASAGNGSPSHLAAAAFEQSAKVKFTHVPYKGAAPAVNDLLGGHVDILFTNVPASIGHIQSGKLKAYAITGTKRTPALPNLPTFAEAGLPDYDATGWYGIVAPRNTPPQIVERLHKAIDKAMADPAFQAQAKKQGVELAPAMTPRAFSERIQKDIEQYRTLIRETGITAE</sequence>
<dbReference type="Proteomes" id="UP000004277">
    <property type="component" value="Unassembled WGS sequence"/>
</dbReference>
<dbReference type="EMBL" id="AKCV02000001">
    <property type="protein sequence ID" value="TMS59875.1"/>
    <property type="molecule type" value="Genomic_DNA"/>
</dbReference>
<protein>
    <submittedName>
        <fullName evidence="1">Tripartite tricarboxylate transporter substrate binding protein</fullName>
    </submittedName>
</protein>
<accession>A0ACD3SU58</accession>
<evidence type="ECO:0000313" key="1">
    <source>
        <dbReference type="EMBL" id="TMS59875.1"/>
    </source>
</evidence>
<evidence type="ECO:0000313" key="2">
    <source>
        <dbReference type="Proteomes" id="UP000004277"/>
    </source>
</evidence>
<proteinExistence type="predicted"/>
<reference evidence="1" key="1">
    <citation type="submission" date="2019-05" db="EMBL/GenBank/DDBJ databases">
        <title>Revised genome assembly of Burkholderiaceae (previously Ralstonia) sp. PBA.</title>
        <authorList>
            <person name="Gan H.M."/>
        </authorList>
    </citation>
    <scope>NUCLEOTIDE SEQUENCE</scope>
    <source>
        <strain evidence="1">PBA</strain>
    </source>
</reference>
<organism evidence="1 2">
    <name type="scientific">Imbroritus primus</name>
    <dbReference type="NCBI Taxonomy" id="3058603"/>
    <lineage>
        <taxon>Bacteria</taxon>
        <taxon>Pseudomonadati</taxon>
        <taxon>Pseudomonadota</taxon>
        <taxon>Betaproteobacteria</taxon>
        <taxon>Burkholderiales</taxon>
        <taxon>Burkholderiaceae</taxon>
        <taxon>Imbroritus</taxon>
    </lineage>
</organism>
<keyword evidence="2" id="KW-1185">Reference proteome</keyword>